<feature type="transmembrane region" description="Helical" evidence="7">
    <location>
        <begin position="271"/>
        <end position="292"/>
    </location>
</feature>
<dbReference type="InterPro" id="IPR006153">
    <property type="entry name" value="Cation/H_exchanger_TM"/>
</dbReference>
<evidence type="ECO:0000256" key="7">
    <source>
        <dbReference type="SAM" id="Phobius"/>
    </source>
</evidence>
<keyword evidence="3" id="KW-0813">Transport</keyword>
<evidence type="ECO:0000256" key="1">
    <source>
        <dbReference type="ARBA" id="ARBA00004141"/>
    </source>
</evidence>
<keyword evidence="10" id="KW-1185">Reference proteome</keyword>
<organism evidence="9 10">
    <name type="scientific">Geoglobus ahangari</name>
    <dbReference type="NCBI Taxonomy" id="113653"/>
    <lineage>
        <taxon>Archaea</taxon>
        <taxon>Methanobacteriati</taxon>
        <taxon>Methanobacteriota</taxon>
        <taxon>Archaeoglobi</taxon>
        <taxon>Archaeoglobales</taxon>
        <taxon>Archaeoglobaceae</taxon>
        <taxon>Geoglobus</taxon>
    </lineage>
</organism>
<comment type="subcellular location">
    <subcellularLocation>
        <location evidence="1">Membrane</location>
        <topology evidence="1">Multi-pass membrane protein</topology>
    </subcellularLocation>
</comment>
<dbReference type="EMBL" id="CP011267">
    <property type="protein sequence ID" value="AKG91798.1"/>
    <property type="molecule type" value="Genomic_DNA"/>
</dbReference>
<dbReference type="GO" id="GO:0016020">
    <property type="term" value="C:membrane"/>
    <property type="evidence" value="ECO:0007669"/>
    <property type="project" value="UniProtKB-SubCell"/>
</dbReference>
<dbReference type="PANTHER" id="PTHR42751:SF6">
    <property type="entry name" value="CONSERVED INTEGRAL MEMBRANE TRANSPORT PROTEIN-RELATED"/>
    <property type="match status" value="1"/>
</dbReference>
<feature type="transmembrane region" description="Helical" evidence="7">
    <location>
        <begin position="141"/>
        <end position="159"/>
    </location>
</feature>
<proteinExistence type="inferred from homology"/>
<dbReference type="GO" id="GO:1902600">
    <property type="term" value="P:proton transmembrane transport"/>
    <property type="evidence" value="ECO:0007669"/>
    <property type="project" value="InterPro"/>
</dbReference>
<evidence type="ECO:0000313" key="10">
    <source>
        <dbReference type="Proteomes" id="UP000034723"/>
    </source>
</evidence>
<dbReference type="GO" id="GO:0015297">
    <property type="term" value="F:antiporter activity"/>
    <property type="evidence" value="ECO:0007669"/>
    <property type="project" value="InterPro"/>
</dbReference>
<evidence type="ECO:0000256" key="4">
    <source>
        <dbReference type="ARBA" id="ARBA00022692"/>
    </source>
</evidence>
<keyword evidence="4 7" id="KW-0812">Transmembrane</keyword>
<evidence type="ECO:0000259" key="8">
    <source>
        <dbReference type="Pfam" id="PF00999"/>
    </source>
</evidence>
<dbReference type="InterPro" id="IPR038770">
    <property type="entry name" value="Na+/solute_symporter_sf"/>
</dbReference>
<evidence type="ECO:0000256" key="5">
    <source>
        <dbReference type="ARBA" id="ARBA00022989"/>
    </source>
</evidence>
<keyword evidence="6 7" id="KW-0472">Membrane</keyword>
<gene>
    <name evidence="9" type="ORF">GAH_00874</name>
</gene>
<dbReference type="OrthoDB" id="43518at2157"/>
<dbReference type="Gene3D" id="1.20.1530.20">
    <property type="match status" value="1"/>
</dbReference>
<feature type="transmembrane region" description="Helical" evidence="7">
    <location>
        <begin position="52"/>
        <end position="68"/>
    </location>
</feature>
<feature type="transmembrane region" description="Helical" evidence="7">
    <location>
        <begin position="110"/>
        <end position="129"/>
    </location>
</feature>
<dbReference type="HOGENOM" id="CLU_005126_4_2_2"/>
<dbReference type="STRING" id="113653.GAH_00874"/>
<evidence type="ECO:0000256" key="6">
    <source>
        <dbReference type="ARBA" id="ARBA00023136"/>
    </source>
</evidence>
<dbReference type="KEGG" id="gah:GAH_00874"/>
<dbReference type="InParanoid" id="A0A0F7IG14"/>
<evidence type="ECO:0000313" key="9">
    <source>
        <dbReference type="EMBL" id="AKG91798.1"/>
    </source>
</evidence>
<feature type="transmembrane region" description="Helical" evidence="7">
    <location>
        <begin position="245"/>
        <end position="265"/>
    </location>
</feature>
<feature type="transmembrane region" description="Helical" evidence="7">
    <location>
        <begin position="205"/>
        <end position="233"/>
    </location>
</feature>
<dbReference type="RefSeq" id="WP_048094906.1">
    <property type="nucleotide sequence ID" value="NZ_CP011267.1"/>
</dbReference>
<evidence type="ECO:0000256" key="2">
    <source>
        <dbReference type="ARBA" id="ARBA00005551"/>
    </source>
</evidence>
<dbReference type="GeneID" id="24803453"/>
<dbReference type="Pfam" id="PF00999">
    <property type="entry name" value="Na_H_Exchanger"/>
    <property type="match status" value="1"/>
</dbReference>
<feature type="transmembrane region" description="Helical" evidence="7">
    <location>
        <begin position="166"/>
        <end position="185"/>
    </location>
</feature>
<reference evidence="9 10" key="1">
    <citation type="submission" date="2015-04" db="EMBL/GenBank/DDBJ databases">
        <title>The complete genome sequence of the hyperthermophilic, obligate iron-reducing archaeon Geoglobus ahangari strain 234T.</title>
        <authorList>
            <person name="Manzella M.P."/>
            <person name="Holmes D.E."/>
            <person name="Rocheleau J.M."/>
            <person name="Chung A."/>
            <person name="Reguera G."/>
            <person name="Kashefi K."/>
        </authorList>
    </citation>
    <scope>NUCLEOTIDE SEQUENCE [LARGE SCALE GENOMIC DNA]</scope>
    <source>
        <strain evidence="9 10">234</strain>
    </source>
</reference>
<sequence>MDLVIAGIICSVLALIAKRISFPAIPAYIIVGILLGSSGLGVIRGDEVSRSIAEIGVIFLLFYIGLHINPKEISEKRRTIVSAGIYDFVVNFSLTFIFAMLAGFSFQQSFLLASAIYISSSAIVIQSLIENRKLIMREAETVVWIMVFEDIVIAILIILNSLDPSTLLLFAVKLSVFTAAIYILSNYTPKYAAGVFSRDDEVPALLAFSLAMLGLAFEEFFHIPAAYAALMLGMMLSGIRRVEEIILPFKDVFLILFFFFFGVTAEISGEAVTLGIILSALAIVGKVTSGIITGMRVFGSWKSGIEIGIDTIARGEFSVFLAFAFGDERIVSAITTAVLITSVTGAIMSKHSFAIAEKLEKIVERRGQ</sequence>
<feature type="domain" description="Cation/H+ exchanger transmembrane" evidence="8">
    <location>
        <begin position="11"/>
        <end position="344"/>
    </location>
</feature>
<feature type="transmembrane region" description="Helical" evidence="7">
    <location>
        <begin position="80"/>
        <end position="103"/>
    </location>
</feature>
<comment type="similarity">
    <text evidence="2">Belongs to the monovalent cation:proton antiporter 2 (CPA2) transporter (TC 2.A.37) family.</text>
</comment>
<dbReference type="AlphaFoldDB" id="A0A0F7IG14"/>
<dbReference type="Proteomes" id="UP000034723">
    <property type="component" value="Chromosome"/>
</dbReference>
<accession>A0A0F7IG14</accession>
<protein>
    <submittedName>
        <fullName evidence="9">Kef-type K+ transport system, membrane component</fullName>
    </submittedName>
</protein>
<evidence type="ECO:0000256" key="3">
    <source>
        <dbReference type="ARBA" id="ARBA00022448"/>
    </source>
</evidence>
<name>A0A0F7IG14_9EURY</name>
<dbReference type="PANTHER" id="PTHR42751">
    <property type="entry name" value="SODIUM/HYDROGEN EXCHANGER FAMILY/TRKA DOMAIN PROTEIN"/>
    <property type="match status" value="1"/>
</dbReference>
<feature type="transmembrane region" description="Helical" evidence="7">
    <location>
        <begin position="24"/>
        <end position="43"/>
    </location>
</feature>
<keyword evidence="5 7" id="KW-1133">Transmembrane helix</keyword>